<evidence type="ECO:0000313" key="2">
    <source>
        <dbReference type="EMBL" id="KAF2191287.1"/>
    </source>
</evidence>
<dbReference type="EMBL" id="ML994617">
    <property type="protein sequence ID" value="KAF2191287.1"/>
    <property type="molecule type" value="Genomic_DNA"/>
</dbReference>
<feature type="region of interest" description="Disordered" evidence="1">
    <location>
        <begin position="140"/>
        <end position="271"/>
    </location>
</feature>
<organism evidence="2 3">
    <name type="scientific">Zopfia rhizophila CBS 207.26</name>
    <dbReference type="NCBI Taxonomy" id="1314779"/>
    <lineage>
        <taxon>Eukaryota</taxon>
        <taxon>Fungi</taxon>
        <taxon>Dikarya</taxon>
        <taxon>Ascomycota</taxon>
        <taxon>Pezizomycotina</taxon>
        <taxon>Dothideomycetes</taxon>
        <taxon>Dothideomycetes incertae sedis</taxon>
        <taxon>Zopfiaceae</taxon>
        <taxon>Zopfia</taxon>
    </lineage>
</organism>
<feature type="compositionally biased region" description="Polar residues" evidence="1">
    <location>
        <begin position="255"/>
        <end position="264"/>
    </location>
</feature>
<dbReference type="AlphaFoldDB" id="A0A6A6EGV9"/>
<proteinExistence type="predicted"/>
<reference evidence="2" key="1">
    <citation type="journal article" date="2020" name="Stud. Mycol.">
        <title>101 Dothideomycetes genomes: a test case for predicting lifestyles and emergence of pathogens.</title>
        <authorList>
            <person name="Haridas S."/>
            <person name="Albert R."/>
            <person name="Binder M."/>
            <person name="Bloem J."/>
            <person name="Labutti K."/>
            <person name="Salamov A."/>
            <person name="Andreopoulos B."/>
            <person name="Baker S."/>
            <person name="Barry K."/>
            <person name="Bills G."/>
            <person name="Bluhm B."/>
            <person name="Cannon C."/>
            <person name="Castanera R."/>
            <person name="Culley D."/>
            <person name="Daum C."/>
            <person name="Ezra D."/>
            <person name="Gonzalez J."/>
            <person name="Henrissat B."/>
            <person name="Kuo A."/>
            <person name="Liang C."/>
            <person name="Lipzen A."/>
            <person name="Lutzoni F."/>
            <person name="Magnuson J."/>
            <person name="Mondo S."/>
            <person name="Nolan M."/>
            <person name="Ohm R."/>
            <person name="Pangilinan J."/>
            <person name="Park H.-J."/>
            <person name="Ramirez L."/>
            <person name="Alfaro M."/>
            <person name="Sun H."/>
            <person name="Tritt A."/>
            <person name="Yoshinaga Y."/>
            <person name="Zwiers L.-H."/>
            <person name="Turgeon B."/>
            <person name="Goodwin S."/>
            <person name="Spatafora J."/>
            <person name="Crous P."/>
            <person name="Grigoriev I."/>
        </authorList>
    </citation>
    <scope>NUCLEOTIDE SEQUENCE</scope>
    <source>
        <strain evidence="2">CBS 207.26</strain>
    </source>
</reference>
<name>A0A6A6EGV9_9PEZI</name>
<keyword evidence="3" id="KW-1185">Reference proteome</keyword>
<evidence type="ECO:0000256" key="1">
    <source>
        <dbReference type="SAM" id="MobiDB-lite"/>
    </source>
</evidence>
<dbReference type="OrthoDB" id="3963179at2759"/>
<protein>
    <submittedName>
        <fullName evidence="2">Uncharacterized protein</fullName>
    </submittedName>
</protein>
<sequence length="271" mass="29780">MPAYTLSQTTAASLPKFNGCGGVLVGTDNEGNKIWACVVEKLYAHLFCNAPHRTWVIFVKVVDKRNTGGNLELQGVSAVDNIASWDANIIGGNSRERYNFALLAWIEREFPQIAAKYAPSSQDSPSNDNQDQDQVVLLYSKSSPSEPARKASPSEMAGKSIRCKGESARKRSALSQAQLSKVSKPVQRRRSPLDQKLSTTRHGVWPPEGYANDVGQVEEQEPPKVAVRRSERISRRTRDPAPPSPGLVRPKKSSQRLPDSTVRTPPSAHIP</sequence>
<dbReference type="Proteomes" id="UP000800200">
    <property type="component" value="Unassembled WGS sequence"/>
</dbReference>
<feature type="compositionally biased region" description="Basic and acidic residues" evidence="1">
    <location>
        <begin position="228"/>
        <end position="239"/>
    </location>
</feature>
<gene>
    <name evidence="2" type="ORF">K469DRAFT_696982</name>
</gene>
<accession>A0A6A6EGV9</accession>
<evidence type="ECO:0000313" key="3">
    <source>
        <dbReference type="Proteomes" id="UP000800200"/>
    </source>
</evidence>